<dbReference type="AlphaFoldDB" id="A0A6B1DVE2"/>
<dbReference type="EMBL" id="VXPY01000071">
    <property type="protein sequence ID" value="MYD90643.1"/>
    <property type="molecule type" value="Genomic_DNA"/>
</dbReference>
<organism evidence="2">
    <name type="scientific">Caldilineaceae bacterium SB0662_bin_9</name>
    <dbReference type="NCBI Taxonomy" id="2605258"/>
    <lineage>
        <taxon>Bacteria</taxon>
        <taxon>Bacillati</taxon>
        <taxon>Chloroflexota</taxon>
        <taxon>Caldilineae</taxon>
        <taxon>Caldilineales</taxon>
        <taxon>Caldilineaceae</taxon>
    </lineage>
</organism>
<reference evidence="2" key="1">
    <citation type="submission" date="2019-09" db="EMBL/GenBank/DDBJ databases">
        <title>Characterisation of the sponge microbiome using genome-centric metagenomics.</title>
        <authorList>
            <person name="Engelberts J.P."/>
            <person name="Robbins S.J."/>
            <person name="De Goeij J.M."/>
            <person name="Aranda M."/>
            <person name="Bell S.C."/>
            <person name="Webster N.S."/>
        </authorList>
    </citation>
    <scope>NUCLEOTIDE SEQUENCE</scope>
    <source>
        <strain evidence="2">SB0662_bin_9</strain>
    </source>
</reference>
<comment type="caution">
    <text evidence="2">The sequence shown here is derived from an EMBL/GenBank/DDBJ whole genome shotgun (WGS) entry which is preliminary data.</text>
</comment>
<name>A0A6B1DVE2_9CHLR</name>
<evidence type="ECO:0000313" key="2">
    <source>
        <dbReference type="EMBL" id="MYD90643.1"/>
    </source>
</evidence>
<protein>
    <submittedName>
        <fullName evidence="2">DinB family protein</fullName>
    </submittedName>
</protein>
<feature type="domain" description="DinB-like" evidence="1">
    <location>
        <begin position="8"/>
        <end position="138"/>
    </location>
</feature>
<dbReference type="InterPro" id="IPR034660">
    <property type="entry name" value="DinB/YfiT-like"/>
</dbReference>
<sequence>MTQPLVTQLEFTRREFVRVMEGVSAKEGERVIPPFNSLSFVVAHMAFHEHTMFVLLGQGVDMDLDVQVAQSGADASVPSWNDMWTQWQQITGQADSYLQRLTQENLHVRLRHGDREVPEVLGHTLLRVIYHYWFHLGEAHAIRQALGHKDIPEFVGAVDTTSFK</sequence>
<gene>
    <name evidence="2" type="ORF">F4Y08_09970</name>
</gene>
<dbReference type="SUPFAM" id="SSF109854">
    <property type="entry name" value="DinB/YfiT-like putative metalloenzymes"/>
    <property type="match status" value="1"/>
</dbReference>
<accession>A0A6B1DVE2</accession>
<dbReference type="Gene3D" id="1.20.120.450">
    <property type="entry name" value="dinb family like domain"/>
    <property type="match status" value="1"/>
</dbReference>
<proteinExistence type="predicted"/>
<evidence type="ECO:0000259" key="1">
    <source>
        <dbReference type="Pfam" id="PF12867"/>
    </source>
</evidence>
<dbReference type="InterPro" id="IPR024775">
    <property type="entry name" value="DinB-like"/>
</dbReference>
<dbReference type="Pfam" id="PF12867">
    <property type="entry name" value="DinB_2"/>
    <property type="match status" value="1"/>
</dbReference>